<gene>
    <name evidence="1" type="ORF">IQ229_20435</name>
</gene>
<proteinExistence type="predicted"/>
<dbReference type="EMBL" id="JADEXF010000770">
    <property type="protein sequence ID" value="MBE9107206.1"/>
    <property type="molecule type" value="Genomic_DNA"/>
</dbReference>
<organism evidence="1 2">
    <name type="scientific">Nostoc cf. edaphicum LEGE 07299</name>
    <dbReference type="NCBI Taxonomy" id="2777974"/>
    <lineage>
        <taxon>Bacteria</taxon>
        <taxon>Bacillati</taxon>
        <taxon>Cyanobacteriota</taxon>
        <taxon>Cyanophyceae</taxon>
        <taxon>Nostocales</taxon>
        <taxon>Nostocaceae</taxon>
        <taxon>Nostoc</taxon>
    </lineage>
</organism>
<sequence>YENGLGVFTTDNQTLIKVSIEDMNDRYFHAIARRLAIHTTTSGR</sequence>
<evidence type="ECO:0008006" key="3">
    <source>
        <dbReference type="Google" id="ProtNLM"/>
    </source>
</evidence>
<accession>A0ABR9U3G2</accession>
<name>A0ABR9U3G2_9NOSO</name>
<protein>
    <recommendedName>
        <fullName evidence="3">Transposase</fullName>
    </recommendedName>
</protein>
<feature type="non-terminal residue" evidence="1">
    <location>
        <position position="1"/>
    </location>
</feature>
<keyword evidence="2" id="KW-1185">Reference proteome</keyword>
<evidence type="ECO:0000313" key="2">
    <source>
        <dbReference type="Proteomes" id="UP000647836"/>
    </source>
</evidence>
<dbReference type="Proteomes" id="UP000647836">
    <property type="component" value="Unassembled WGS sequence"/>
</dbReference>
<evidence type="ECO:0000313" key="1">
    <source>
        <dbReference type="EMBL" id="MBE9107206.1"/>
    </source>
</evidence>
<comment type="caution">
    <text evidence="1">The sequence shown here is derived from an EMBL/GenBank/DDBJ whole genome shotgun (WGS) entry which is preliminary data.</text>
</comment>
<reference evidence="1 2" key="1">
    <citation type="submission" date="2020-10" db="EMBL/GenBank/DDBJ databases">
        <authorList>
            <person name="Castelo-Branco R."/>
            <person name="Eusebio N."/>
            <person name="Adriana R."/>
            <person name="Vieira A."/>
            <person name="Brugerolle De Fraissinette N."/>
            <person name="Rezende De Castro R."/>
            <person name="Schneider M.P."/>
            <person name="Vasconcelos V."/>
            <person name="Leao P.N."/>
        </authorList>
    </citation>
    <scope>NUCLEOTIDE SEQUENCE [LARGE SCALE GENOMIC DNA]</scope>
    <source>
        <strain evidence="1 2">LEGE 07299</strain>
    </source>
</reference>